<evidence type="ECO:0000313" key="2">
    <source>
        <dbReference type="Proteomes" id="UP000325203"/>
    </source>
</evidence>
<dbReference type="AlphaFoldDB" id="A0A5M9Q8D8"/>
<proteinExistence type="predicted"/>
<name>A0A5M9Q8D8_LACLH</name>
<gene>
    <name evidence="1" type="ORF">F4V48_04520</name>
</gene>
<dbReference type="RefSeq" id="WP_058210385.1">
    <property type="nucleotide sequence ID" value="NZ_JBHSBR010000078.1"/>
</dbReference>
<sequence>MIEHHQGYTAIKRYGRNSFRPIGKHPFKMIHNARAVKYDLIQQFEASTGIILPSGVKSNLCTQPVPILGKQLAVMKLQIRKIKNDIKKIK</sequence>
<protein>
    <submittedName>
        <fullName evidence="1">Uncharacterized protein</fullName>
    </submittedName>
</protein>
<dbReference type="Proteomes" id="UP000325203">
    <property type="component" value="Unassembled WGS sequence"/>
</dbReference>
<reference evidence="1 2" key="1">
    <citation type="submission" date="2019-09" db="EMBL/GenBank/DDBJ databases">
        <title>Draft genome sequence of various Type strains from the CCUG.</title>
        <authorList>
            <person name="Pineiro-Iglesias B."/>
            <person name="Tunovic T."/>
            <person name="Unosson C."/>
            <person name="Inganas E."/>
            <person name="Ohlen M."/>
            <person name="Cardew S."/>
            <person name="Jensie-Markopoulos S."/>
            <person name="Salva-Serra F."/>
            <person name="Jaen-Luchoro D."/>
            <person name="Karlsson R."/>
            <person name="Svensson-Stadler L."/>
            <person name="Chun J."/>
            <person name="Moore E."/>
        </authorList>
    </citation>
    <scope>NUCLEOTIDE SEQUENCE [LARGE SCALE GENOMIC DNA]</scope>
    <source>
        <strain evidence="1 2">CCUG 32210T</strain>
    </source>
</reference>
<accession>A0A5M9Q8D8</accession>
<comment type="caution">
    <text evidence="1">The sequence shown here is derived from an EMBL/GenBank/DDBJ whole genome shotgun (WGS) entry which is preliminary data.</text>
</comment>
<evidence type="ECO:0000313" key="1">
    <source>
        <dbReference type="EMBL" id="KAA8703602.1"/>
    </source>
</evidence>
<dbReference type="EMBL" id="VXKC01000008">
    <property type="protein sequence ID" value="KAA8703602.1"/>
    <property type="molecule type" value="Genomic_DNA"/>
</dbReference>
<organism evidence="1 2">
    <name type="scientific">Lactococcus lactis subsp. hordniae</name>
    <dbReference type="NCBI Taxonomy" id="203404"/>
    <lineage>
        <taxon>Bacteria</taxon>
        <taxon>Bacillati</taxon>
        <taxon>Bacillota</taxon>
        <taxon>Bacilli</taxon>
        <taxon>Lactobacillales</taxon>
        <taxon>Streptococcaceae</taxon>
        <taxon>Lactococcus</taxon>
    </lineage>
</organism>